<dbReference type="PANTHER" id="PTHR48098:SF3">
    <property type="entry name" value="IRON(III) ENTEROBACTIN ESTERASE"/>
    <property type="match status" value="1"/>
</dbReference>
<dbReference type="RefSeq" id="WP_194506388.1">
    <property type="nucleotide sequence ID" value="NZ_JADILU010000001.1"/>
</dbReference>
<gene>
    <name evidence="2" type="ORF">ACFS29_13930</name>
</gene>
<evidence type="ECO:0000256" key="1">
    <source>
        <dbReference type="SAM" id="SignalP"/>
    </source>
</evidence>
<dbReference type="Proteomes" id="UP001597548">
    <property type="component" value="Unassembled WGS sequence"/>
</dbReference>
<reference evidence="3" key="1">
    <citation type="journal article" date="2019" name="Int. J. Syst. Evol. Microbiol.">
        <title>The Global Catalogue of Microorganisms (GCM) 10K type strain sequencing project: providing services to taxonomists for standard genome sequencing and annotation.</title>
        <authorList>
            <consortium name="The Broad Institute Genomics Platform"/>
            <consortium name="The Broad Institute Genome Sequencing Center for Infectious Disease"/>
            <person name="Wu L."/>
            <person name="Ma J."/>
        </authorList>
    </citation>
    <scope>NUCLEOTIDE SEQUENCE [LARGE SCALE GENOMIC DNA]</scope>
    <source>
        <strain evidence="3">KCTC 32514</strain>
    </source>
</reference>
<organism evidence="2 3">
    <name type="scientific">Psychroserpens luteus</name>
    <dbReference type="NCBI Taxonomy" id="1434066"/>
    <lineage>
        <taxon>Bacteria</taxon>
        <taxon>Pseudomonadati</taxon>
        <taxon>Bacteroidota</taxon>
        <taxon>Flavobacteriia</taxon>
        <taxon>Flavobacteriales</taxon>
        <taxon>Flavobacteriaceae</taxon>
        <taxon>Psychroserpens</taxon>
    </lineage>
</organism>
<comment type="caution">
    <text evidence="2">The sequence shown here is derived from an EMBL/GenBank/DDBJ whole genome shotgun (WGS) entry which is preliminary data.</text>
</comment>
<dbReference type="PANTHER" id="PTHR48098">
    <property type="entry name" value="ENTEROCHELIN ESTERASE-RELATED"/>
    <property type="match status" value="1"/>
</dbReference>
<sequence length="393" mass="45809">MKNTLIFIFSLLFCAQTYAQVAYEKFESRKLNSTRELKIKLPDNYDPESDLKHPVIIVFDAEYLFEPVAGQVSYQTYFDEMPESIIVGVVQGKERFYDSYFDEVTGLPFESGDRFYKFIDQELIPYIDSKYNTSKFKVAVGHDLMGNFINSFLFQDTPIFQAYINLSPDFKGSMSENVAKRLEWLENDVFYYMATADEDIKPIRDRIRKTNDNLKTLENQNLTYYFDELVGDSHYTLVSGALSKALDRIFELYKPLDDKELKEKAFPYEGTLDDYIVDRYKRIDDLFGISKPISEEELQQLITIADEREDIESVYRIGKLANKLNPSSSFGTYYMALHAEKLGKTKKAVKLYESALELDEMIHINREFIMSHVEGLKVVEDDTVIEDEEDEEN</sequence>
<keyword evidence="1" id="KW-0732">Signal</keyword>
<dbReference type="InterPro" id="IPR050583">
    <property type="entry name" value="Mycobacterial_A85_antigen"/>
</dbReference>
<dbReference type="InterPro" id="IPR000801">
    <property type="entry name" value="Esterase-like"/>
</dbReference>
<feature type="chain" id="PRO_5047227585" evidence="1">
    <location>
        <begin position="20"/>
        <end position="393"/>
    </location>
</feature>
<dbReference type="GO" id="GO:0016787">
    <property type="term" value="F:hydrolase activity"/>
    <property type="evidence" value="ECO:0007669"/>
    <property type="project" value="UniProtKB-KW"/>
</dbReference>
<dbReference type="SUPFAM" id="SSF53474">
    <property type="entry name" value="alpha/beta-Hydrolases"/>
    <property type="match status" value="1"/>
</dbReference>
<keyword evidence="3" id="KW-1185">Reference proteome</keyword>
<feature type="signal peptide" evidence="1">
    <location>
        <begin position="1"/>
        <end position="19"/>
    </location>
</feature>
<dbReference type="Pfam" id="PF00756">
    <property type="entry name" value="Esterase"/>
    <property type="match status" value="1"/>
</dbReference>
<keyword evidence="2" id="KW-0378">Hydrolase</keyword>
<name>A0ABW5ZX04_9FLAO</name>
<dbReference type="InterPro" id="IPR029058">
    <property type="entry name" value="AB_hydrolase_fold"/>
</dbReference>
<evidence type="ECO:0000313" key="3">
    <source>
        <dbReference type="Proteomes" id="UP001597548"/>
    </source>
</evidence>
<protein>
    <submittedName>
        <fullName evidence="2">Alpha/beta hydrolase-fold protein</fullName>
    </submittedName>
</protein>
<dbReference type="EMBL" id="JBHUOS010000010">
    <property type="protein sequence ID" value="MFD2916750.1"/>
    <property type="molecule type" value="Genomic_DNA"/>
</dbReference>
<dbReference type="Gene3D" id="1.25.40.10">
    <property type="entry name" value="Tetratricopeptide repeat domain"/>
    <property type="match status" value="1"/>
</dbReference>
<evidence type="ECO:0000313" key="2">
    <source>
        <dbReference type="EMBL" id="MFD2916750.1"/>
    </source>
</evidence>
<accession>A0ABW5ZX04</accession>
<dbReference type="InterPro" id="IPR011990">
    <property type="entry name" value="TPR-like_helical_dom_sf"/>
</dbReference>
<proteinExistence type="predicted"/>
<dbReference type="Gene3D" id="3.40.50.1820">
    <property type="entry name" value="alpha/beta hydrolase"/>
    <property type="match status" value="1"/>
</dbReference>
<dbReference type="SUPFAM" id="SSF48452">
    <property type="entry name" value="TPR-like"/>
    <property type="match status" value="1"/>
</dbReference>